<gene>
    <name evidence="2" type="ORF">P691DRAFT_801424</name>
</gene>
<protein>
    <submittedName>
        <fullName evidence="2">Uncharacterized protein</fullName>
    </submittedName>
</protein>
<keyword evidence="3" id="KW-1185">Reference proteome</keyword>
<feature type="compositionally biased region" description="Low complexity" evidence="1">
    <location>
        <begin position="9"/>
        <end position="29"/>
    </location>
</feature>
<comment type="caution">
    <text evidence="2">The sequence shown here is derived from an EMBL/GenBank/DDBJ whole genome shotgun (WGS) entry which is preliminary data.</text>
</comment>
<dbReference type="OrthoDB" id="3069628at2759"/>
<sequence>MPSLRRTASSPVVRSSPYSSSLSSTAVRARNNRRAASETVGRRVLADIDWWRVTEGQCDSNVDDAGADDIPFDGNRELIGNIPVSIDAGVEHPSSLLPLPWVPSIIEDTPEVHSIDSTSHFTQNTHPSYLM</sequence>
<evidence type="ECO:0000313" key="2">
    <source>
        <dbReference type="EMBL" id="KAF9448014.1"/>
    </source>
</evidence>
<feature type="region of interest" description="Disordered" evidence="1">
    <location>
        <begin position="1"/>
        <end position="39"/>
    </location>
</feature>
<evidence type="ECO:0000313" key="3">
    <source>
        <dbReference type="Proteomes" id="UP000807342"/>
    </source>
</evidence>
<dbReference type="AlphaFoldDB" id="A0A9P6C420"/>
<proteinExistence type="predicted"/>
<accession>A0A9P6C420</accession>
<evidence type="ECO:0000256" key="1">
    <source>
        <dbReference type="SAM" id="MobiDB-lite"/>
    </source>
</evidence>
<organism evidence="2 3">
    <name type="scientific">Macrolepiota fuliginosa MF-IS2</name>
    <dbReference type="NCBI Taxonomy" id="1400762"/>
    <lineage>
        <taxon>Eukaryota</taxon>
        <taxon>Fungi</taxon>
        <taxon>Dikarya</taxon>
        <taxon>Basidiomycota</taxon>
        <taxon>Agaricomycotina</taxon>
        <taxon>Agaricomycetes</taxon>
        <taxon>Agaricomycetidae</taxon>
        <taxon>Agaricales</taxon>
        <taxon>Agaricineae</taxon>
        <taxon>Agaricaceae</taxon>
        <taxon>Macrolepiota</taxon>
    </lineage>
</organism>
<reference evidence="2" key="1">
    <citation type="submission" date="2020-11" db="EMBL/GenBank/DDBJ databases">
        <authorList>
            <consortium name="DOE Joint Genome Institute"/>
            <person name="Ahrendt S."/>
            <person name="Riley R."/>
            <person name="Andreopoulos W."/>
            <person name="Labutti K."/>
            <person name="Pangilinan J."/>
            <person name="Ruiz-Duenas F.J."/>
            <person name="Barrasa J.M."/>
            <person name="Sanchez-Garcia M."/>
            <person name="Camarero S."/>
            <person name="Miyauchi S."/>
            <person name="Serrano A."/>
            <person name="Linde D."/>
            <person name="Babiker R."/>
            <person name="Drula E."/>
            <person name="Ayuso-Fernandez I."/>
            <person name="Pacheco R."/>
            <person name="Padilla G."/>
            <person name="Ferreira P."/>
            <person name="Barriuso J."/>
            <person name="Kellner H."/>
            <person name="Castanera R."/>
            <person name="Alfaro M."/>
            <person name="Ramirez L."/>
            <person name="Pisabarro A.G."/>
            <person name="Kuo A."/>
            <person name="Tritt A."/>
            <person name="Lipzen A."/>
            <person name="He G."/>
            <person name="Yan M."/>
            <person name="Ng V."/>
            <person name="Cullen D."/>
            <person name="Martin F."/>
            <person name="Rosso M.-N."/>
            <person name="Henrissat B."/>
            <person name="Hibbett D."/>
            <person name="Martinez A.T."/>
            <person name="Grigoriev I.V."/>
        </authorList>
    </citation>
    <scope>NUCLEOTIDE SEQUENCE</scope>
    <source>
        <strain evidence="2">MF-IS2</strain>
    </source>
</reference>
<dbReference type="Proteomes" id="UP000807342">
    <property type="component" value="Unassembled WGS sequence"/>
</dbReference>
<name>A0A9P6C420_9AGAR</name>
<dbReference type="EMBL" id="MU151176">
    <property type="protein sequence ID" value="KAF9448014.1"/>
    <property type="molecule type" value="Genomic_DNA"/>
</dbReference>